<dbReference type="EMBL" id="FNQJ01000032">
    <property type="protein sequence ID" value="SEA81682.1"/>
    <property type="molecule type" value="Genomic_DNA"/>
</dbReference>
<proteinExistence type="predicted"/>
<gene>
    <name evidence="1" type="ORF">SAMN05421875_13234</name>
</gene>
<organism evidence="1 2">
    <name type="scientific">Acidovorax soli</name>
    <dbReference type="NCBI Taxonomy" id="592050"/>
    <lineage>
        <taxon>Bacteria</taxon>
        <taxon>Pseudomonadati</taxon>
        <taxon>Pseudomonadota</taxon>
        <taxon>Betaproteobacteria</taxon>
        <taxon>Burkholderiales</taxon>
        <taxon>Comamonadaceae</taxon>
        <taxon>Acidovorax</taxon>
    </lineage>
</organism>
<evidence type="ECO:0000313" key="2">
    <source>
        <dbReference type="Proteomes" id="UP000199002"/>
    </source>
</evidence>
<accession>A0A1H4EBK1</accession>
<reference evidence="2" key="1">
    <citation type="submission" date="2016-10" db="EMBL/GenBank/DDBJ databases">
        <authorList>
            <person name="Varghese N."/>
            <person name="Submissions S."/>
        </authorList>
    </citation>
    <scope>NUCLEOTIDE SEQUENCE [LARGE SCALE GENOMIC DNA]</scope>
    <source>
        <strain evidence="2">DSM 25157</strain>
    </source>
</reference>
<name>A0A1H4EBK1_9BURK</name>
<evidence type="ECO:0000313" key="1">
    <source>
        <dbReference type="EMBL" id="SEA81682.1"/>
    </source>
</evidence>
<keyword evidence="2" id="KW-1185">Reference proteome</keyword>
<dbReference type="AlphaFoldDB" id="A0A1H4EBK1"/>
<feature type="non-terminal residue" evidence="1">
    <location>
        <position position="41"/>
    </location>
</feature>
<dbReference type="Proteomes" id="UP000199002">
    <property type="component" value="Unassembled WGS sequence"/>
</dbReference>
<sequence>MPRKTKTTASADKAAQPQFSAELLEQLIPGPVTPAELEGIF</sequence>
<protein>
    <submittedName>
        <fullName evidence="1">Uncharacterized protein</fullName>
    </submittedName>
</protein>